<feature type="compositionally biased region" description="Acidic residues" evidence="1">
    <location>
        <begin position="271"/>
        <end position="293"/>
    </location>
</feature>
<dbReference type="SMART" id="SM00220">
    <property type="entry name" value="S_TKc"/>
    <property type="match status" value="1"/>
</dbReference>
<accession>A0A8A4TPT8</accession>
<evidence type="ECO:0000313" key="3">
    <source>
        <dbReference type="EMBL" id="QTD51447.1"/>
    </source>
</evidence>
<dbReference type="GO" id="GO:0120147">
    <property type="term" value="F:formylglycine-generating oxidase activity"/>
    <property type="evidence" value="ECO:0007669"/>
    <property type="project" value="TreeGrafter"/>
</dbReference>
<dbReference type="EMBL" id="CP071793">
    <property type="protein sequence ID" value="QTD51447.1"/>
    <property type="molecule type" value="Genomic_DNA"/>
</dbReference>
<dbReference type="RefSeq" id="WP_237381575.1">
    <property type="nucleotide sequence ID" value="NZ_CP071793.1"/>
</dbReference>
<dbReference type="InterPro" id="IPR005532">
    <property type="entry name" value="SUMF_dom"/>
</dbReference>
<dbReference type="PROSITE" id="PS50011">
    <property type="entry name" value="PROTEIN_KINASE_DOM"/>
    <property type="match status" value="1"/>
</dbReference>
<dbReference type="InterPro" id="IPR016187">
    <property type="entry name" value="CTDL_fold"/>
</dbReference>
<dbReference type="InterPro" id="IPR051043">
    <property type="entry name" value="Sulfatase_Mod_Factor_Kinase"/>
</dbReference>
<gene>
    <name evidence="3" type="ORF">J3U87_03170</name>
</gene>
<feature type="domain" description="Protein kinase" evidence="2">
    <location>
        <begin position="47"/>
        <end position="349"/>
    </location>
</feature>
<dbReference type="GO" id="GO:0005524">
    <property type="term" value="F:ATP binding"/>
    <property type="evidence" value="ECO:0007669"/>
    <property type="project" value="InterPro"/>
</dbReference>
<organism evidence="3 4">
    <name type="scientific">Sulfidibacter corallicola</name>
    <dbReference type="NCBI Taxonomy" id="2818388"/>
    <lineage>
        <taxon>Bacteria</taxon>
        <taxon>Pseudomonadati</taxon>
        <taxon>Acidobacteriota</taxon>
        <taxon>Holophagae</taxon>
        <taxon>Acanthopleuribacterales</taxon>
        <taxon>Acanthopleuribacteraceae</taxon>
        <taxon>Sulfidibacter</taxon>
    </lineage>
</organism>
<evidence type="ECO:0000256" key="1">
    <source>
        <dbReference type="SAM" id="MobiDB-lite"/>
    </source>
</evidence>
<feature type="region of interest" description="Disordered" evidence="1">
    <location>
        <begin position="267"/>
        <end position="298"/>
    </location>
</feature>
<dbReference type="InterPro" id="IPR000719">
    <property type="entry name" value="Prot_kinase_dom"/>
</dbReference>
<name>A0A8A4TPT8_SULCO</name>
<sequence>MGPEKCPACFEAHLSEERTCLKCGFSFDAPEQGEALPVGTRLRDLFLLGRLLPPESPFGYTYLAWDEDIRLKVSIFEYAPRGVAYRDDRGPGIHVRDDRAELLFDTGLEALQKTAVLLAGLSHSSLAKVRTSFLEHGTLYVVKELNEGTSLPTHLVLQRFTEAGAIHRIMPMLAALELCHGAGLLHLNLQPPTIWVNRQDHLVLDHFAAEFRRMATYAPDLRAGFDPVFSAPELADPEGKIGVQADVFSCGALLAWLLRLQPSDFLPAAPEDGEPGAEGDEEQTQEVDGEAGSDADGLDRPSVELLVSQELQEVVHQAIHPDLNVRFAEVRQLRAALSRVPAYKEHLALAERGADEESALPGRERQAAKPDALPSWVHSDWPGVAFGLGALTTTLGVWQEGRMTAAVGMGLTLAGIAGGLPKLVAAWQARSGGRRSRAAYAPKQARWRAEYYNLAGVARDTKGKERVRSYLQERFQDAERRKALAEMQDIADTFANHVEGQDGRTADFDEAIARVTKQNALLEDMEQAWHKALRARDLDEMERLIAGFKRHGVKELGKREKALRTLSRGRKKYVCTKYKLELMLVPAGAFLMGANDGEPDERPVTPVNISRPFYLGRFPVTQQQWYLVMKTRPWKGRPHVAEHPDAPATYISWLDCRDFVNRLNASLGVNHYRMATEAEWEFACRAGHADSFYFGHARAKLGRFAWFVDNSSVSGTPAPQPVGRRKNNVWGLYDMIGNVWEWCRDSPWRYPGTRRNDPFGSDEHREKMMRGGCYDNVSWLCRSSVRGTNDREYRGPDVGFRLARSLD</sequence>
<dbReference type="SUPFAM" id="SSF56112">
    <property type="entry name" value="Protein kinase-like (PK-like)"/>
    <property type="match status" value="1"/>
</dbReference>
<reference evidence="3" key="1">
    <citation type="submission" date="2021-03" db="EMBL/GenBank/DDBJ databases">
        <title>Acanthopleuribacteraceae sp. M133.</title>
        <authorList>
            <person name="Wang G."/>
        </authorList>
    </citation>
    <scope>NUCLEOTIDE SEQUENCE</scope>
    <source>
        <strain evidence="3">M133</strain>
    </source>
</reference>
<dbReference type="PANTHER" id="PTHR23150:SF19">
    <property type="entry name" value="FORMYLGLYCINE-GENERATING ENZYME"/>
    <property type="match status" value="1"/>
</dbReference>
<dbReference type="Pfam" id="PF03781">
    <property type="entry name" value="FGE-sulfatase"/>
    <property type="match status" value="1"/>
</dbReference>
<proteinExistence type="predicted"/>
<dbReference type="Proteomes" id="UP000663929">
    <property type="component" value="Chromosome"/>
</dbReference>
<protein>
    <submittedName>
        <fullName evidence="3">SUMF1/EgtB/PvdO family nonheme iron enzyme</fullName>
    </submittedName>
</protein>
<dbReference type="PANTHER" id="PTHR23150">
    <property type="entry name" value="SULFATASE MODIFYING FACTOR 1, 2"/>
    <property type="match status" value="1"/>
</dbReference>
<dbReference type="GO" id="GO:0004672">
    <property type="term" value="F:protein kinase activity"/>
    <property type="evidence" value="ECO:0007669"/>
    <property type="project" value="InterPro"/>
</dbReference>
<dbReference type="InterPro" id="IPR011009">
    <property type="entry name" value="Kinase-like_dom_sf"/>
</dbReference>
<dbReference type="SUPFAM" id="SSF56436">
    <property type="entry name" value="C-type lectin-like"/>
    <property type="match status" value="1"/>
</dbReference>
<dbReference type="AlphaFoldDB" id="A0A8A4TPT8"/>
<dbReference type="KEGG" id="scor:J3U87_03170"/>
<dbReference type="InterPro" id="IPR042095">
    <property type="entry name" value="SUMF_sf"/>
</dbReference>
<evidence type="ECO:0000313" key="4">
    <source>
        <dbReference type="Proteomes" id="UP000663929"/>
    </source>
</evidence>
<dbReference type="Pfam" id="PF00069">
    <property type="entry name" value="Pkinase"/>
    <property type="match status" value="1"/>
</dbReference>
<keyword evidence="4" id="KW-1185">Reference proteome</keyword>
<dbReference type="Gene3D" id="3.90.1580.10">
    <property type="entry name" value="paralog of FGE (formylglycine-generating enzyme)"/>
    <property type="match status" value="1"/>
</dbReference>
<evidence type="ECO:0000259" key="2">
    <source>
        <dbReference type="PROSITE" id="PS50011"/>
    </source>
</evidence>
<dbReference type="Gene3D" id="1.10.510.10">
    <property type="entry name" value="Transferase(Phosphotransferase) domain 1"/>
    <property type="match status" value="1"/>
</dbReference>